<dbReference type="InterPro" id="IPR023364">
    <property type="entry name" value="Trans_sialidase_dom3"/>
</dbReference>
<dbReference type="AlphaFoldDB" id="A0A2U1BI26"/>
<dbReference type="SUPFAM" id="SSF50939">
    <property type="entry name" value="Sialidases"/>
    <property type="match status" value="1"/>
</dbReference>
<dbReference type="InterPro" id="IPR011040">
    <property type="entry name" value="Sialidase"/>
</dbReference>
<evidence type="ECO:0000256" key="8">
    <source>
        <dbReference type="SAM" id="SignalP"/>
    </source>
</evidence>
<accession>A0A2U1BI26</accession>
<dbReference type="InterPro" id="IPR004124">
    <property type="entry name" value="Glyco_hydro_33_N"/>
</dbReference>
<evidence type="ECO:0000256" key="6">
    <source>
        <dbReference type="ARBA" id="ARBA00022801"/>
    </source>
</evidence>
<dbReference type="PANTHER" id="PTHR10628:SF30">
    <property type="entry name" value="EXO-ALPHA-SIALIDASE"/>
    <property type="match status" value="1"/>
</dbReference>
<evidence type="ECO:0000256" key="5">
    <source>
        <dbReference type="ARBA" id="ARBA00022737"/>
    </source>
</evidence>
<keyword evidence="7" id="KW-0326">Glycosidase</keyword>
<dbReference type="PANTHER" id="PTHR10628">
    <property type="entry name" value="SIALIDASE"/>
    <property type="match status" value="1"/>
</dbReference>
<comment type="catalytic activity">
    <reaction evidence="1">
        <text>Hydrolysis of alpha-(2-&gt;3)-, alpha-(2-&gt;6)-, alpha-(2-&gt;8)- glycosidic linkages of terminal sialic acid residues in oligosaccharides, glycoproteins, glycolipids, colominic acid and synthetic substrates.</text>
        <dbReference type="EC" id="3.2.1.18"/>
    </reaction>
</comment>
<keyword evidence="6" id="KW-0378">Hydrolase</keyword>
<name>A0A2U1BI26_9FIRM</name>
<dbReference type="GO" id="GO:0004308">
    <property type="term" value="F:exo-alpha-sialidase activity"/>
    <property type="evidence" value="ECO:0007669"/>
    <property type="project" value="UniProtKB-EC"/>
</dbReference>
<dbReference type="InterPro" id="IPR013320">
    <property type="entry name" value="ConA-like_dom_sf"/>
</dbReference>
<dbReference type="GO" id="GO:0016020">
    <property type="term" value="C:membrane"/>
    <property type="evidence" value="ECO:0007669"/>
    <property type="project" value="TreeGrafter"/>
</dbReference>
<evidence type="ECO:0000256" key="2">
    <source>
        <dbReference type="ARBA" id="ARBA00009348"/>
    </source>
</evidence>
<comment type="similarity">
    <text evidence="2">Belongs to the glycosyl hydrolase 33 family.</text>
</comment>
<dbReference type="Gene3D" id="2.120.10.10">
    <property type="match status" value="1"/>
</dbReference>
<comment type="caution">
    <text evidence="11">The sequence shown here is derived from an EMBL/GenBank/DDBJ whole genome shotgun (WGS) entry which is preliminary data.</text>
</comment>
<dbReference type="GO" id="GO:0006689">
    <property type="term" value="P:ganglioside catabolic process"/>
    <property type="evidence" value="ECO:0007669"/>
    <property type="project" value="TreeGrafter"/>
</dbReference>
<dbReference type="Gene3D" id="2.40.220.10">
    <property type="entry name" value="Intramolecular Trans-sialidase, Domain 3"/>
    <property type="match status" value="1"/>
</dbReference>
<organism evidence="11 12">
    <name type="scientific">Intestinimonas butyriciproducens</name>
    <dbReference type="NCBI Taxonomy" id="1297617"/>
    <lineage>
        <taxon>Bacteria</taxon>
        <taxon>Bacillati</taxon>
        <taxon>Bacillota</taxon>
        <taxon>Clostridia</taxon>
        <taxon>Eubacteriales</taxon>
        <taxon>Intestinimonas</taxon>
    </lineage>
</organism>
<reference evidence="11 12" key="1">
    <citation type="submission" date="2018-04" db="EMBL/GenBank/DDBJ databases">
        <title>Genomic Encyclopedia of Type Strains, Phase IV (KMG-IV): sequencing the most valuable type-strain genomes for metagenomic binning, comparative biology and taxonomic classification.</title>
        <authorList>
            <person name="Goeker M."/>
        </authorList>
    </citation>
    <scope>NUCLEOTIDE SEQUENCE [LARGE SCALE GENOMIC DNA]</scope>
    <source>
        <strain evidence="11 12">DSM 26588</strain>
    </source>
</reference>
<dbReference type="GO" id="GO:0005737">
    <property type="term" value="C:cytoplasm"/>
    <property type="evidence" value="ECO:0007669"/>
    <property type="project" value="TreeGrafter"/>
</dbReference>
<feature type="signal peptide" evidence="8">
    <location>
        <begin position="1"/>
        <end position="24"/>
    </location>
</feature>
<evidence type="ECO:0000313" key="11">
    <source>
        <dbReference type="EMBL" id="PVY48281.1"/>
    </source>
</evidence>
<dbReference type="Pfam" id="PF02973">
    <property type="entry name" value="Sialidase"/>
    <property type="match status" value="1"/>
</dbReference>
<feature type="domain" description="Glycoside hydrolase family 33 N-terminal" evidence="9">
    <location>
        <begin position="258"/>
        <end position="427"/>
    </location>
</feature>
<gene>
    <name evidence="11" type="ORF">C7373_10727</name>
</gene>
<dbReference type="GeneID" id="93230611"/>
<dbReference type="OrthoDB" id="7294637at2"/>
<evidence type="ECO:0000256" key="4">
    <source>
        <dbReference type="ARBA" id="ARBA00022729"/>
    </source>
</evidence>
<dbReference type="InterPro" id="IPR026856">
    <property type="entry name" value="Sialidase_fam"/>
</dbReference>
<feature type="chain" id="PRO_5039551779" description="exo-alpha-sialidase" evidence="8">
    <location>
        <begin position="25"/>
        <end position="974"/>
    </location>
</feature>
<evidence type="ECO:0000256" key="1">
    <source>
        <dbReference type="ARBA" id="ARBA00000427"/>
    </source>
</evidence>
<keyword evidence="5" id="KW-0677">Repeat</keyword>
<dbReference type="SUPFAM" id="SSF49899">
    <property type="entry name" value="Concanavalin A-like lectins/glucanases"/>
    <property type="match status" value="1"/>
</dbReference>
<dbReference type="EMBL" id="QEKK01000007">
    <property type="protein sequence ID" value="PVY48281.1"/>
    <property type="molecule type" value="Genomic_DNA"/>
</dbReference>
<dbReference type="CDD" id="cd15482">
    <property type="entry name" value="Sialidase_non-viral"/>
    <property type="match status" value="1"/>
</dbReference>
<dbReference type="EC" id="3.2.1.18" evidence="3"/>
<proteinExistence type="inferred from homology"/>
<sequence length="974" mass="104575">MKQKHLLRTFSALALAMCISFSIAVPTGAASAGTAQGNTLAEVLDRAAANGFCYRYDGDDQVFDGSRIVNGTAQDISRLKASVQGTLLIRYQSAAAANQVLFVAGKDTAVGHYGAVLANKVPAVNLQRIDFPDGMVANLSGTAVGQDWHTFVYSVDASDPEVKTAKTVTSFDGSATTQFPNYASWFNQNADVNDIQFLNIGGTSGALANSNNNANFVGRIAFVAFLPEVFTQAEAAALSSETWPPSAVPVYSAQNITINSAADAVELSSALVDTLKGLHNASIIVKYQNTNTGVGSFFSISDPTKVNAHFHVYESGNTFGFELRNSDNPKYSGTCRVYGGERNTVAFKAEAGVGYKLFANGALGSTVSKTGTDYLFLDGMSGLTTAFVGKLKRSNDQNSYPFTGTIESIEIYATALTDEELIDRTKDTARESNAIFFNGDATGSTFFRIPFLLAASDGTLIAGTDANFGSTGDSAENIDAAIRIKPNAAAHDIMEGWLDASVPDVLHMRDYADEYGYKQKSASFIDGVIVEDTVHTDRVLLLIDAFAWNGGGFQWLNVDQYGQAHGGTARSVALGDGFCTIGGQKYLLLSDQNIKSGNINMNVDRSKFNYAADIYGAKNADGRYNVYHLTGTPLPYTSSGTPVDDSGLSLGALSEYSLGENYELYKDGTALTVTQKSSDAAAPSVSVPMKIFYEDSELQVYNTNYIMQLYSTDSGRTWHTDKLITGMVKREESHYYLTGPGHGIQLQHGEHAGRLVVPIYFQGEGGGGLTGSAHTEVIYSDDGGVTWAHGEPLPNTLGHESVIVELPNGNLQIFMRNTASSGGKCKTATSLDGGLTWVEVHSTFGDNSAGTNSQLSAIAYSQDVVSAKDGQSYPAVLLSMAYNRSRTDGRIYVGLLKENGTYDNGSTKYEIDWEYKYQVTAADELFAYSSMVELSNGKVGMIYEASPTNSWADGLQYMYYGEYDIDSLTSQPLQ</sequence>
<dbReference type="InterPro" id="IPR036278">
    <property type="entry name" value="Sialidase_sf"/>
</dbReference>
<keyword evidence="4 8" id="KW-0732">Signal</keyword>
<protein>
    <recommendedName>
        <fullName evidence="3">exo-alpha-sialidase</fullName>
        <ecNumber evidence="3">3.2.1.18</ecNumber>
    </recommendedName>
</protein>
<evidence type="ECO:0000259" key="10">
    <source>
        <dbReference type="Pfam" id="PF13088"/>
    </source>
</evidence>
<dbReference type="Proteomes" id="UP000245778">
    <property type="component" value="Unassembled WGS sequence"/>
</dbReference>
<dbReference type="Pfam" id="PF13088">
    <property type="entry name" value="BNR_2"/>
    <property type="match status" value="1"/>
</dbReference>
<evidence type="ECO:0000313" key="12">
    <source>
        <dbReference type="Proteomes" id="UP000245778"/>
    </source>
</evidence>
<evidence type="ECO:0000256" key="3">
    <source>
        <dbReference type="ARBA" id="ARBA00012733"/>
    </source>
</evidence>
<dbReference type="RefSeq" id="WP_083630999.1">
    <property type="nucleotide sequence ID" value="NZ_CAMREZ010000008.1"/>
</dbReference>
<dbReference type="Gene3D" id="2.60.120.200">
    <property type="match status" value="2"/>
</dbReference>
<dbReference type="GO" id="GO:0009313">
    <property type="term" value="P:oligosaccharide catabolic process"/>
    <property type="evidence" value="ECO:0007669"/>
    <property type="project" value="TreeGrafter"/>
</dbReference>
<evidence type="ECO:0000256" key="7">
    <source>
        <dbReference type="ARBA" id="ARBA00023295"/>
    </source>
</evidence>
<evidence type="ECO:0000259" key="9">
    <source>
        <dbReference type="Pfam" id="PF02973"/>
    </source>
</evidence>
<feature type="domain" description="Sialidase" evidence="10">
    <location>
        <begin position="692"/>
        <end position="940"/>
    </location>
</feature>